<proteinExistence type="predicted"/>
<gene>
    <name evidence="2" type="ORF">IBL26_12725</name>
</gene>
<dbReference type="GO" id="GO:0008168">
    <property type="term" value="F:methyltransferase activity"/>
    <property type="evidence" value="ECO:0007669"/>
    <property type="project" value="UniProtKB-KW"/>
</dbReference>
<sequence>MFGLPWRRTRRGPYGFARVGAWNSKVLGAVLARQCYEAGLAGPGVTLPEEPEWVGLRGCLCRQADLESPWLHHWCGAIGMVPFYHRKVWEAAFIAQAIWEAGLLAPGQRALGFAVGQEAMPGFLATHGMEVLATDLDPRDPRAARWAATGQHGATRAAAPAGLAFRPVDMARIPRDLHGRFDLVWSMCALEHLGSIRAGGTFILNAMRCLKPGGLAVHTTEFDLDAEGPPLARGGTVLFQARDIEALQRRLGRAGHEMLPVDLDPGAGLLDQFVDQPPYGEADRWPLSRPAETPHLRVLVEERIATSIGLIIRAKR</sequence>
<evidence type="ECO:0000313" key="3">
    <source>
        <dbReference type="Proteomes" id="UP000626026"/>
    </source>
</evidence>
<dbReference type="GO" id="GO:0032259">
    <property type="term" value="P:methylation"/>
    <property type="evidence" value="ECO:0007669"/>
    <property type="project" value="UniProtKB-KW"/>
</dbReference>
<keyword evidence="2" id="KW-0489">Methyltransferase</keyword>
<organism evidence="2 3">
    <name type="scientific">Teichococcus aerophilus</name>
    <dbReference type="NCBI Taxonomy" id="1224513"/>
    <lineage>
        <taxon>Bacteria</taxon>
        <taxon>Pseudomonadati</taxon>
        <taxon>Pseudomonadota</taxon>
        <taxon>Alphaproteobacteria</taxon>
        <taxon>Acetobacterales</taxon>
        <taxon>Roseomonadaceae</taxon>
        <taxon>Roseomonas</taxon>
    </lineage>
</organism>
<keyword evidence="2" id="KW-0808">Transferase</keyword>
<evidence type="ECO:0000259" key="1">
    <source>
        <dbReference type="Pfam" id="PF08241"/>
    </source>
</evidence>
<dbReference type="RefSeq" id="WP_187784868.1">
    <property type="nucleotide sequence ID" value="NZ_JACTVA010000020.1"/>
</dbReference>
<feature type="domain" description="Methyltransferase type 11" evidence="1">
    <location>
        <begin position="114"/>
        <end position="217"/>
    </location>
</feature>
<dbReference type="Gene3D" id="3.40.50.150">
    <property type="entry name" value="Vaccinia Virus protein VP39"/>
    <property type="match status" value="1"/>
</dbReference>
<name>A0ABR7RN28_9PROT</name>
<evidence type="ECO:0000313" key="2">
    <source>
        <dbReference type="EMBL" id="MBC9207701.1"/>
    </source>
</evidence>
<dbReference type="InterPro" id="IPR029063">
    <property type="entry name" value="SAM-dependent_MTases_sf"/>
</dbReference>
<dbReference type="Pfam" id="PF08241">
    <property type="entry name" value="Methyltransf_11"/>
    <property type="match status" value="1"/>
</dbReference>
<protein>
    <submittedName>
        <fullName evidence="2">Class I SAM-dependent methyltransferase</fullName>
    </submittedName>
</protein>
<dbReference type="SUPFAM" id="SSF53335">
    <property type="entry name" value="S-adenosyl-L-methionine-dependent methyltransferases"/>
    <property type="match status" value="1"/>
</dbReference>
<comment type="caution">
    <text evidence="2">The sequence shown here is derived from an EMBL/GenBank/DDBJ whole genome shotgun (WGS) entry which is preliminary data.</text>
</comment>
<keyword evidence="3" id="KW-1185">Reference proteome</keyword>
<reference evidence="2 3" key="1">
    <citation type="journal article" date="2013" name="Int. J. Syst. Evol. Microbiol.">
        <title>Roseomonas aerophila sp. nov., isolated from air.</title>
        <authorList>
            <person name="Kim S.J."/>
            <person name="Weon H.Y."/>
            <person name="Ahn J.H."/>
            <person name="Hong S.B."/>
            <person name="Seok S.J."/>
            <person name="Whang K.S."/>
            <person name="Kwon S.W."/>
        </authorList>
    </citation>
    <scope>NUCLEOTIDE SEQUENCE [LARGE SCALE GENOMIC DNA]</scope>
    <source>
        <strain evidence="2 3">NBRC 108923</strain>
    </source>
</reference>
<dbReference type="EMBL" id="JACTVA010000020">
    <property type="protein sequence ID" value="MBC9207701.1"/>
    <property type="molecule type" value="Genomic_DNA"/>
</dbReference>
<dbReference type="Proteomes" id="UP000626026">
    <property type="component" value="Unassembled WGS sequence"/>
</dbReference>
<dbReference type="InterPro" id="IPR013216">
    <property type="entry name" value="Methyltransf_11"/>
</dbReference>
<accession>A0ABR7RN28</accession>